<dbReference type="EMBL" id="JABAYA010000261">
    <property type="protein sequence ID" value="KAF7721483.1"/>
    <property type="molecule type" value="Genomic_DNA"/>
</dbReference>
<protein>
    <submittedName>
        <fullName evidence="3">Uncharacterized protein</fullName>
    </submittedName>
</protein>
<feature type="region of interest" description="Disordered" evidence="1">
    <location>
        <begin position="1"/>
        <end position="21"/>
    </location>
</feature>
<organism evidence="3 4">
    <name type="scientific">Apophysomyces ossiformis</name>
    <dbReference type="NCBI Taxonomy" id="679940"/>
    <lineage>
        <taxon>Eukaryota</taxon>
        <taxon>Fungi</taxon>
        <taxon>Fungi incertae sedis</taxon>
        <taxon>Mucoromycota</taxon>
        <taxon>Mucoromycotina</taxon>
        <taxon>Mucoromycetes</taxon>
        <taxon>Mucorales</taxon>
        <taxon>Mucorineae</taxon>
        <taxon>Mucoraceae</taxon>
        <taxon>Apophysomyces</taxon>
    </lineage>
</organism>
<gene>
    <name evidence="3" type="ORF">EC973_004640</name>
</gene>
<accession>A0A8H7ELN4</accession>
<feature type="transmembrane region" description="Helical" evidence="2">
    <location>
        <begin position="80"/>
        <end position="98"/>
    </location>
</feature>
<sequence>MEKERSQSSIKKYPSSDSDASTIDFDEYLTKIEAADPDTQAKLRIYLSDLRSYEEIRLDNPRSIDITDTTRLAHLSETELMMNALGFIPACVASMAFVSEQDTVFALVMSLIALTTTDVLFVVVKHMYNVHFIVKPTIDMNRTYEPFNDIVQRILTGQAFASNHPELARLAEEFRSQLKTYKRYKPCFLVAQILFFLASTIRVAHLGVSITLCVLLGKNRKPDIDAGGLAQIIFSIWILMFNMMLAIINCWKSVFHGLDMPDDKSQRN</sequence>
<evidence type="ECO:0000256" key="2">
    <source>
        <dbReference type="SAM" id="Phobius"/>
    </source>
</evidence>
<evidence type="ECO:0000313" key="4">
    <source>
        <dbReference type="Proteomes" id="UP000605846"/>
    </source>
</evidence>
<feature type="compositionally biased region" description="Polar residues" evidence="1">
    <location>
        <begin position="7"/>
        <end position="21"/>
    </location>
</feature>
<comment type="caution">
    <text evidence="3">The sequence shown here is derived from an EMBL/GenBank/DDBJ whole genome shotgun (WGS) entry which is preliminary data.</text>
</comment>
<feature type="transmembrane region" description="Helical" evidence="2">
    <location>
        <begin position="229"/>
        <end position="251"/>
    </location>
</feature>
<keyword evidence="2" id="KW-0472">Membrane</keyword>
<name>A0A8H7ELN4_9FUNG</name>
<dbReference type="AlphaFoldDB" id="A0A8H7ELN4"/>
<keyword evidence="4" id="KW-1185">Reference proteome</keyword>
<reference evidence="3" key="1">
    <citation type="submission" date="2020-01" db="EMBL/GenBank/DDBJ databases">
        <title>Genome Sequencing of Three Apophysomyces-Like Fungal Strains Confirms a Novel Fungal Genus in the Mucoromycota with divergent Burkholderia-like Endosymbiotic Bacteria.</title>
        <authorList>
            <person name="Stajich J.E."/>
            <person name="Macias A.M."/>
            <person name="Carter-House D."/>
            <person name="Lovett B."/>
            <person name="Kasson L.R."/>
            <person name="Berry K."/>
            <person name="Grigoriev I."/>
            <person name="Chang Y."/>
            <person name="Spatafora J."/>
            <person name="Kasson M.T."/>
        </authorList>
    </citation>
    <scope>NUCLEOTIDE SEQUENCE</scope>
    <source>
        <strain evidence="3">NRRL A-21654</strain>
    </source>
</reference>
<feature type="transmembrane region" description="Helical" evidence="2">
    <location>
        <begin position="187"/>
        <end position="217"/>
    </location>
</feature>
<keyword evidence="2" id="KW-1133">Transmembrane helix</keyword>
<evidence type="ECO:0000256" key="1">
    <source>
        <dbReference type="SAM" id="MobiDB-lite"/>
    </source>
</evidence>
<keyword evidence="2" id="KW-0812">Transmembrane</keyword>
<proteinExistence type="predicted"/>
<evidence type="ECO:0000313" key="3">
    <source>
        <dbReference type="EMBL" id="KAF7721483.1"/>
    </source>
</evidence>
<feature type="transmembrane region" description="Helical" evidence="2">
    <location>
        <begin position="104"/>
        <end position="124"/>
    </location>
</feature>
<dbReference type="Proteomes" id="UP000605846">
    <property type="component" value="Unassembled WGS sequence"/>
</dbReference>